<sequence>MTSHMAQTLTGHGGFAQYLFRFKLRDSPHCACDPAKIQDVLHVLEDCDMFLRERAALEAEIGVAVSRRHFPEILDDARKKKKFFKIFPLSNHEKIKKTNRVPRPSRNLPNLCRNPPLGGGVRGIIRCGLSRATTPYPDFDPATSDPDTNRRKQHSI</sequence>
<reference evidence="2 3" key="1">
    <citation type="journal article" date="2019" name="Commun. Biol.">
        <title>The bagworm genome reveals a unique fibroin gene that provides high tensile strength.</title>
        <authorList>
            <person name="Kono N."/>
            <person name="Nakamura H."/>
            <person name="Ohtoshi R."/>
            <person name="Tomita M."/>
            <person name="Numata K."/>
            <person name="Arakawa K."/>
        </authorList>
    </citation>
    <scope>NUCLEOTIDE SEQUENCE [LARGE SCALE GENOMIC DNA]</scope>
</reference>
<organism evidence="2 3">
    <name type="scientific">Eumeta variegata</name>
    <name type="common">Bagworm moth</name>
    <name type="synonym">Eumeta japonica</name>
    <dbReference type="NCBI Taxonomy" id="151549"/>
    <lineage>
        <taxon>Eukaryota</taxon>
        <taxon>Metazoa</taxon>
        <taxon>Ecdysozoa</taxon>
        <taxon>Arthropoda</taxon>
        <taxon>Hexapoda</taxon>
        <taxon>Insecta</taxon>
        <taxon>Pterygota</taxon>
        <taxon>Neoptera</taxon>
        <taxon>Endopterygota</taxon>
        <taxon>Lepidoptera</taxon>
        <taxon>Glossata</taxon>
        <taxon>Ditrysia</taxon>
        <taxon>Tineoidea</taxon>
        <taxon>Psychidae</taxon>
        <taxon>Oiketicinae</taxon>
        <taxon>Eumeta</taxon>
    </lineage>
</organism>
<gene>
    <name evidence="2" type="ORF">EVAR_9222_1</name>
</gene>
<dbReference type="AlphaFoldDB" id="A0A4C2AEF2"/>
<comment type="caution">
    <text evidence="2">The sequence shown here is derived from an EMBL/GenBank/DDBJ whole genome shotgun (WGS) entry which is preliminary data.</text>
</comment>
<accession>A0A4C2AEF2</accession>
<dbReference type="Proteomes" id="UP000299102">
    <property type="component" value="Unassembled WGS sequence"/>
</dbReference>
<feature type="region of interest" description="Disordered" evidence="1">
    <location>
        <begin position="135"/>
        <end position="156"/>
    </location>
</feature>
<evidence type="ECO:0000313" key="2">
    <source>
        <dbReference type="EMBL" id="GBP98428.1"/>
    </source>
</evidence>
<name>A0A4C2AEF2_EUMVA</name>
<dbReference type="OrthoDB" id="411823at2759"/>
<evidence type="ECO:0000313" key="3">
    <source>
        <dbReference type="Proteomes" id="UP000299102"/>
    </source>
</evidence>
<keyword evidence="3" id="KW-1185">Reference proteome</keyword>
<protein>
    <submittedName>
        <fullName evidence="2">Uncharacterized protein</fullName>
    </submittedName>
</protein>
<dbReference type="EMBL" id="BGZK01003143">
    <property type="protein sequence ID" value="GBP98428.1"/>
    <property type="molecule type" value="Genomic_DNA"/>
</dbReference>
<evidence type="ECO:0000256" key="1">
    <source>
        <dbReference type="SAM" id="MobiDB-lite"/>
    </source>
</evidence>
<proteinExistence type="predicted"/>